<accession>A0A6A6CNP7</accession>
<keyword evidence="4" id="KW-0472">Membrane</keyword>
<dbReference type="GO" id="GO:0016020">
    <property type="term" value="C:membrane"/>
    <property type="evidence" value="ECO:0007669"/>
    <property type="project" value="UniProtKB-SubCell"/>
</dbReference>
<keyword evidence="7" id="KW-1185">Reference proteome</keyword>
<evidence type="ECO:0000256" key="4">
    <source>
        <dbReference type="ARBA" id="ARBA00023136"/>
    </source>
</evidence>
<protein>
    <submittedName>
        <fullName evidence="6">Uncharacterized protein</fullName>
    </submittedName>
</protein>
<dbReference type="EMBL" id="ML993593">
    <property type="protein sequence ID" value="KAF2167542.1"/>
    <property type="molecule type" value="Genomic_DNA"/>
</dbReference>
<dbReference type="RefSeq" id="XP_033668431.1">
    <property type="nucleotide sequence ID" value="XM_033812608.1"/>
</dbReference>
<feature type="compositionally biased region" description="Low complexity" evidence="5">
    <location>
        <begin position="32"/>
        <end position="53"/>
    </location>
</feature>
<evidence type="ECO:0000256" key="5">
    <source>
        <dbReference type="SAM" id="MobiDB-lite"/>
    </source>
</evidence>
<dbReference type="Proteomes" id="UP000799537">
    <property type="component" value="Unassembled WGS sequence"/>
</dbReference>
<evidence type="ECO:0000256" key="3">
    <source>
        <dbReference type="ARBA" id="ARBA00022989"/>
    </source>
</evidence>
<dbReference type="GeneID" id="54565880"/>
<evidence type="ECO:0000313" key="7">
    <source>
        <dbReference type="Proteomes" id="UP000799537"/>
    </source>
</evidence>
<dbReference type="SUPFAM" id="SSF161084">
    <property type="entry name" value="MAPEG domain-like"/>
    <property type="match status" value="1"/>
</dbReference>
<dbReference type="AlphaFoldDB" id="A0A6A6CNP7"/>
<dbReference type="InterPro" id="IPR001129">
    <property type="entry name" value="Membr-assoc_MAPEG"/>
</dbReference>
<reference evidence="6" key="1">
    <citation type="journal article" date="2020" name="Stud. Mycol.">
        <title>101 Dothideomycetes genomes: a test case for predicting lifestyles and emergence of pathogens.</title>
        <authorList>
            <person name="Haridas S."/>
            <person name="Albert R."/>
            <person name="Binder M."/>
            <person name="Bloem J."/>
            <person name="Labutti K."/>
            <person name="Salamov A."/>
            <person name="Andreopoulos B."/>
            <person name="Baker S."/>
            <person name="Barry K."/>
            <person name="Bills G."/>
            <person name="Bluhm B."/>
            <person name="Cannon C."/>
            <person name="Castanera R."/>
            <person name="Culley D."/>
            <person name="Daum C."/>
            <person name="Ezra D."/>
            <person name="Gonzalez J."/>
            <person name="Henrissat B."/>
            <person name="Kuo A."/>
            <person name="Liang C."/>
            <person name="Lipzen A."/>
            <person name="Lutzoni F."/>
            <person name="Magnuson J."/>
            <person name="Mondo S."/>
            <person name="Nolan M."/>
            <person name="Ohm R."/>
            <person name="Pangilinan J."/>
            <person name="Park H.-J."/>
            <person name="Ramirez L."/>
            <person name="Alfaro M."/>
            <person name="Sun H."/>
            <person name="Tritt A."/>
            <person name="Yoshinaga Y."/>
            <person name="Zwiers L.-H."/>
            <person name="Turgeon B."/>
            <person name="Goodwin S."/>
            <person name="Spatafora J."/>
            <person name="Crous P."/>
            <person name="Grigoriev I."/>
        </authorList>
    </citation>
    <scope>NUCLEOTIDE SEQUENCE</scope>
    <source>
        <strain evidence="6">ATCC 36951</strain>
    </source>
</reference>
<evidence type="ECO:0000313" key="6">
    <source>
        <dbReference type="EMBL" id="KAF2167542.1"/>
    </source>
</evidence>
<name>A0A6A6CNP7_ZASCE</name>
<gene>
    <name evidence="6" type="ORF">M409DRAFT_54139</name>
</gene>
<keyword evidence="2" id="KW-0812">Transmembrane</keyword>
<sequence>MNTSSPRPHPPRHRNLCPPALRLLPPPPNTRYPPAFRDQNRHSPPSTSSPSDPLLAAVRAQTNFVENVPLALILAGIVEVNGGSKRLLTWTLGGLLLITLEMLINRGGCLNYQNRLRNWFECNTSRIDVRVLEISIQTYFSKGLRDSTYGFDAFVCKTCWRGRRVWGVGVAVEKAARRRLLLLLCLFVPRDDKPRNPGDTLKRDFTAGISALQHQSLFSDIKRPMSTPRSRPVVNSTSSRTLRGHISIDATPTRFAGRIVAIESYEAWMEKQKREEMRRIWAKKVDGGLAYAIACRL</sequence>
<comment type="subcellular location">
    <subcellularLocation>
        <location evidence="1">Membrane</location>
    </subcellularLocation>
</comment>
<dbReference type="Pfam" id="PF01124">
    <property type="entry name" value="MAPEG"/>
    <property type="match status" value="1"/>
</dbReference>
<dbReference type="Gene3D" id="1.20.120.550">
    <property type="entry name" value="Membrane associated eicosanoid/glutathione metabolism-like domain"/>
    <property type="match status" value="1"/>
</dbReference>
<evidence type="ECO:0000256" key="2">
    <source>
        <dbReference type="ARBA" id="ARBA00022692"/>
    </source>
</evidence>
<dbReference type="InterPro" id="IPR023352">
    <property type="entry name" value="MAPEG-like_dom_sf"/>
</dbReference>
<feature type="region of interest" description="Disordered" evidence="5">
    <location>
        <begin position="1"/>
        <end position="53"/>
    </location>
</feature>
<proteinExistence type="predicted"/>
<dbReference type="OrthoDB" id="19091at2759"/>
<keyword evidence="3" id="KW-1133">Transmembrane helix</keyword>
<organism evidence="6 7">
    <name type="scientific">Zasmidium cellare ATCC 36951</name>
    <dbReference type="NCBI Taxonomy" id="1080233"/>
    <lineage>
        <taxon>Eukaryota</taxon>
        <taxon>Fungi</taxon>
        <taxon>Dikarya</taxon>
        <taxon>Ascomycota</taxon>
        <taxon>Pezizomycotina</taxon>
        <taxon>Dothideomycetes</taxon>
        <taxon>Dothideomycetidae</taxon>
        <taxon>Mycosphaerellales</taxon>
        <taxon>Mycosphaerellaceae</taxon>
        <taxon>Zasmidium</taxon>
    </lineage>
</organism>
<evidence type="ECO:0000256" key="1">
    <source>
        <dbReference type="ARBA" id="ARBA00004370"/>
    </source>
</evidence>